<proteinExistence type="predicted"/>
<evidence type="ECO:0000313" key="3">
    <source>
        <dbReference type="EMBL" id="SDX58229.1"/>
    </source>
</evidence>
<reference evidence="3 4" key="1">
    <citation type="submission" date="2016-10" db="EMBL/GenBank/DDBJ databases">
        <authorList>
            <person name="de Groot N.N."/>
        </authorList>
    </citation>
    <scope>NUCLEOTIDE SEQUENCE [LARGE SCALE GENOMIC DNA]</scope>
    <source>
        <strain evidence="3 4">DSM 19219</strain>
    </source>
</reference>
<dbReference type="RefSeq" id="WP_175529836.1">
    <property type="nucleotide sequence ID" value="NZ_BMXH01000005.1"/>
</dbReference>
<dbReference type="Pfam" id="PF07331">
    <property type="entry name" value="TctB"/>
    <property type="match status" value="1"/>
</dbReference>
<dbReference type="AlphaFoldDB" id="A0A1H3CXR1"/>
<dbReference type="EMBL" id="FNNI01000006">
    <property type="protein sequence ID" value="SDX58229.1"/>
    <property type="molecule type" value="Genomic_DNA"/>
</dbReference>
<dbReference type="Proteomes" id="UP000198500">
    <property type="component" value="Unassembled WGS sequence"/>
</dbReference>
<feature type="transmembrane region" description="Helical" evidence="1">
    <location>
        <begin position="107"/>
        <end position="125"/>
    </location>
</feature>
<organism evidence="3 4">
    <name type="scientific">Aidingimonas halophila</name>
    <dbReference type="NCBI Taxonomy" id="574349"/>
    <lineage>
        <taxon>Bacteria</taxon>
        <taxon>Pseudomonadati</taxon>
        <taxon>Pseudomonadota</taxon>
        <taxon>Gammaproteobacteria</taxon>
        <taxon>Oceanospirillales</taxon>
        <taxon>Halomonadaceae</taxon>
        <taxon>Aidingimonas</taxon>
    </lineage>
</organism>
<feature type="transmembrane region" description="Helical" evidence="1">
    <location>
        <begin position="83"/>
        <end position="101"/>
    </location>
</feature>
<evidence type="ECO:0000313" key="4">
    <source>
        <dbReference type="Proteomes" id="UP000198500"/>
    </source>
</evidence>
<dbReference type="STRING" id="574349.SAMN05443545_106121"/>
<keyword evidence="4" id="KW-1185">Reference proteome</keyword>
<accession>A0A1H3CXR1</accession>
<gene>
    <name evidence="3" type="ORF">SAMN05443545_106121</name>
</gene>
<evidence type="ECO:0000256" key="1">
    <source>
        <dbReference type="SAM" id="Phobius"/>
    </source>
</evidence>
<sequence>MGLVRGITVTAFFGIVLFVLIPVYVPRPNFIPGFAPPPDMWPRTISILGMGLGLLLAALSLSRKPQADADPEDAGAIRDGTPLGTLVLRFVYAVLAFAGFIVTVHFAGFIVASMALLFVMLLLTGQWQRKGTVVLVALFLPLVLYLFFSSALNTRFPAGSLVTILGL</sequence>
<feature type="domain" description="DUF1468" evidence="2">
    <location>
        <begin position="13"/>
        <end position="157"/>
    </location>
</feature>
<feature type="transmembrane region" description="Helical" evidence="1">
    <location>
        <begin position="45"/>
        <end position="62"/>
    </location>
</feature>
<keyword evidence="1" id="KW-1133">Transmembrane helix</keyword>
<keyword evidence="1" id="KW-0812">Transmembrane</keyword>
<feature type="transmembrane region" description="Helical" evidence="1">
    <location>
        <begin position="7"/>
        <end position="25"/>
    </location>
</feature>
<evidence type="ECO:0000259" key="2">
    <source>
        <dbReference type="Pfam" id="PF07331"/>
    </source>
</evidence>
<name>A0A1H3CXR1_9GAMM</name>
<keyword evidence="1" id="KW-0472">Membrane</keyword>
<protein>
    <submittedName>
        <fullName evidence="3">Tripartite tricarboxylate transporter TctB family protein</fullName>
    </submittedName>
</protein>
<feature type="transmembrane region" description="Helical" evidence="1">
    <location>
        <begin position="132"/>
        <end position="152"/>
    </location>
</feature>
<dbReference type="InterPro" id="IPR009936">
    <property type="entry name" value="DUF1468"/>
</dbReference>